<dbReference type="Gene3D" id="1.10.555.10">
    <property type="entry name" value="Rho GTPase activation protein"/>
    <property type="match status" value="1"/>
</dbReference>
<feature type="compositionally biased region" description="Basic and acidic residues" evidence="3">
    <location>
        <begin position="150"/>
        <end position="160"/>
    </location>
</feature>
<evidence type="ECO:0000259" key="4">
    <source>
        <dbReference type="PROSITE" id="PS01031"/>
    </source>
</evidence>
<dbReference type="Pfam" id="PF00620">
    <property type="entry name" value="RhoGAP"/>
    <property type="match status" value="1"/>
</dbReference>
<comment type="similarity">
    <text evidence="1 2">Belongs to the small heat shock protein (HSP20) family.</text>
</comment>
<dbReference type="Gene3D" id="3.40.525.10">
    <property type="entry name" value="CRAL-TRIO lipid binding domain"/>
    <property type="match status" value="1"/>
</dbReference>
<dbReference type="PRINTS" id="PR00299">
    <property type="entry name" value="ACRYSTALLIN"/>
</dbReference>
<evidence type="ECO:0000256" key="1">
    <source>
        <dbReference type="PROSITE-ProRule" id="PRU00285"/>
    </source>
</evidence>
<sequence length="1243" mass="140094">MSLLSLVRDPLDYLRPSLILGQHFGMGLDDEDFLEPCLPRRVRRMLLSAPYYARNWQSQSSKKDKGSTLCINKNKFQVSLDVQQFAPEEITVKVSGDTITVEGKHEEKEDDHGVISRHFVRKYTLPQGHNVDLVQSKLSSDGVLTITAPKNDEKKDEREIPIALTGQPSKAIEGDSGNLVDNSDEPYPSLSDYHDYEPNLEFDDSELHQSPDAVSQTAELIQMESNGINSPIPDFTDDNFEEELADPSEENLDSFVYSPSYPEVDDSPTSKFSEIDKYKIVDVKGDDSVGRKIIVVYAHRLPPIAEINHGLFLNYLTHTLDQYVEQDYSLVYFHYGLSSKNKPSLRWLVQAYKAFDRKYKKNLKALFLVHPTSFLKIVSQLFRPLISAKFGRKLNYVHTLKELNEHISLEKLDIADEVVEHDKKLGGTVAPATDSAFQPSSPQQQFGVTLQFIKDNYNVTIPPVVKQCVEYLDQPDALETEGIFRRSANTLKIRQLKEVANQGELLTFADAHEAAVLLKTFLRELKEPLLTHELYDEIIQFQTWEKDQQLRQVSILVMEKLPEDNYQILKYIISFLSRVMERADLNKMNAQNLAVVFGPNLVWSEVESMSLVAIGPINIEVKCTMASDYYLELSENPVRFEAVNQLTNVFFDDSNKHVFAVRSGGVMGVVVKGPKESDKPLNFRMEDHGPVLSIKFSLDEKVLAVQRTNTSVEFMNFNGATLDSEYSQSCKKNSNILGFVWSQNNEVALMTDHGIELYMIIPEKKSLKYLKTTSVTVQWFVWCSQNKIALLASAHGSQLQPVLFKPGTISKLPKVETEPGRMALERDVTLSTLYDVPAVLILRHQSGPQSAEVHVHTLSGPGQAPVKTHVLKLGLSGRFAINIVDDLILVHHQASRSSQIFDTALPGESDGIVRYHTTVAPARSFKQAQITLPGLVEPQTHICELYSPNWVVFQPNIVIDAKLGCLWHINLCLAELCTSIPDLATCTQVALKRTNGKPILLKMLLEAVKQPKPPLDKLQESFNHINNVYRECLEAELQSHTASPPSAPYLKSPPPPRVQIDQMDIYNEIFQKLDVEKDLGKLEWTLISYMTSLFEQGIPAQHNLNELLITTLVKRKKLTALQQLLQYGVVSDSKPLACLLLSLGNLHPSATQLALDMLARLNAVEEMQEILLSEGQVLSALKLGQDSANPRKFLQAAQSTGDNALFHSVLYYFKNNSQFAAAFNKDERLNNFVHQYNSTFLEN</sequence>
<dbReference type="CDD" id="cd06526">
    <property type="entry name" value="metazoan_ACD"/>
    <property type="match status" value="1"/>
</dbReference>
<evidence type="ECO:0000313" key="8">
    <source>
        <dbReference type="Proteomes" id="UP000719412"/>
    </source>
</evidence>
<dbReference type="Pfam" id="PF07035">
    <property type="entry name" value="RMC1_C"/>
    <property type="match status" value="1"/>
</dbReference>
<protein>
    <submittedName>
        <fullName evidence="7">Uncharacterized protein</fullName>
    </submittedName>
</protein>
<accession>A0A8J6HBD3</accession>
<dbReference type="InterPro" id="IPR000198">
    <property type="entry name" value="RhoGAP_dom"/>
</dbReference>
<evidence type="ECO:0000259" key="5">
    <source>
        <dbReference type="PROSITE" id="PS50191"/>
    </source>
</evidence>
<dbReference type="Gene3D" id="2.60.40.790">
    <property type="match status" value="1"/>
</dbReference>
<feature type="domain" description="CRAL-TRIO" evidence="5">
    <location>
        <begin position="271"/>
        <end position="433"/>
    </location>
</feature>
<dbReference type="SUPFAM" id="SSF52087">
    <property type="entry name" value="CRAL/TRIO domain"/>
    <property type="match status" value="1"/>
</dbReference>
<evidence type="ECO:0000256" key="2">
    <source>
        <dbReference type="RuleBase" id="RU003616"/>
    </source>
</evidence>
<dbReference type="GO" id="GO:0007165">
    <property type="term" value="P:signal transduction"/>
    <property type="evidence" value="ECO:0007669"/>
    <property type="project" value="InterPro"/>
</dbReference>
<dbReference type="CDD" id="cd00170">
    <property type="entry name" value="SEC14"/>
    <property type="match status" value="1"/>
</dbReference>
<dbReference type="PANTHER" id="PTHR12897">
    <property type="entry name" value="COLON CANCER-ASSOCIATED PROTEIN MIC1"/>
    <property type="match status" value="1"/>
</dbReference>
<dbReference type="InterPro" id="IPR002068">
    <property type="entry name" value="A-crystallin/Hsp20_dom"/>
</dbReference>
<dbReference type="PROSITE" id="PS01031">
    <property type="entry name" value="SHSP"/>
    <property type="match status" value="1"/>
</dbReference>
<dbReference type="InterPro" id="IPR049040">
    <property type="entry name" value="RMC1_N"/>
</dbReference>
<dbReference type="GO" id="GO:0005765">
    <property type="term" value="C:lysosomal membrane"/>
    <property type="evidence" value="ECO:0007669"/>
    <property type="project" value="TreeGrafter"/>
</dbReference>
<dbReference type="Pfam" id="PF13716">
    <property type="entry name" value="CRAL_TRIO_2"/>
    <property type="match status" value="1"/>
</dbReference>
<dbReference type="GO" id="GO:0035658">
    <property type="term" value="C:Mon1-Ccz1 complex"/>
    <property type="evidence" value="ECO:0007669"/>
    <property type="project" value="InterPro"/>
</dbReference>
<proteinExistence type="inferred from homology"/>
<name>A0A8J6HBD3_TENMO</name>
<dbReference type="InterPro" id="IPR036865">
    <property type="entry name" value="CRAL-TRIO_dom_sf"/>
</dbReference>
<dbReference type="InterPro" id="IPR001251">
    <property type="entry name" value="CRAL-TRIO_dom"/>
</dbReference>
<reference evidence="7" key="2">
    <citation type="submission" date="2021-08" db="EMBL/GenBank/DDBJ databases">
        <authorList>
            <person name="Eriksson T."/>
        </authorList>
    </citation>
    <scope>NUCLEOTIDE SEQUENCE</scope>
    <source>
        <strain evidence="7">Stoneville</strain>
        <tissue evidence="7">Whole head</tissue>
    </source>
</reference>
<comment type="caution">
    <text evidence="7">The sequence shown here is derived from an EMBL/GenBank/DDBJ whole genome shotgun (WGS) entry which is preliminary data.</text>
</comment>
<feature type="region of interest" description="Disordered" evidence="3">
    <location>
        <begin position="149"/>
        <end position="213"/>
    </location>
</feature>
<dbReference type="SUPFAM" id="SSF48350">
    <property type="entry name" value="GTPase activation domain, GAP"/>
    <property type="match status" value="1"/>
</dbReference>
<feature type="domain" description="Rho-GAP" evidence="6">
    <location>
        <begin position="448"/>
        <end position="638"/>
    </location>
</feature>
<dbReference type="GO" id="GO:0010506">
    <property type="term" value="P:regulation of autophagy"/>
    <property type="evidence" value="ECO:0007669"/>
    <property type="project" value="InterPro"/>
</dbReference>
<dbReference type="InterPro" id="IPR009755">
    <property type="entry name" value="RMC1_C"/>
</dbReference>
<dbReference type="Pfam" id="PF21029">
    <property type="entry name" value="RMC1_N"/>
    <property type="match status" value="1"/>
</dbReference>
<dbReference type="PANTHER" id="PTHR12897:SF4">
    <property type="entry name" value="REGULATOR OF MON1-CCZ1 COMPLEX"/>
    <property type="match status" value="1"/>
</dbReference>
<keyword evidence="8" id="KW-1185">Reference proteome</keyword>
<dbReference type="InterPro" id="IPR008978">
    <property type="entry name" value="HSP20-like_chaperone"/>
</dbReference>
<reference evidence="7" key="1">
    <citation type="journal article" date="2020" name="J Insects Food Feed">
        <title>The yellow mealworm (Tenebrio molitor) genome: a resource for the emerging insects as food and feed industry.</title>
        <authorList>
            <person name="Eriksson T."/>
            <person name="Andere A."/>
            <person name="Kelstrup H."/>
            <person name="Emery V."/>
            <person name="Picard C."/>
        </authorList>
    </citation>
    <scope>NUCLEOTIDE SEQUENCE</scope>
    <source>
        <strain evidence="7">Stoneville</strain>
        <tissue evidence="7">Whole head</tissue>
    </source>
</reference>
<dbReference type="InterPro" id="IPR040371">
    <property type="entry name" value="RMC1"/>
</dbReference>
<dbReference type="Proteomes" id="UP000719412">
    <property type="component" value="Unassembled WGS sequence"/>
</dbReference>
<evidence type="ECO:0000259" key="6">
    <source>
        <dbReference type="PROSITE" id="PS50238"/>
    </source>
</evidence>
<dbReference type="SMART" id="SM00324">
    <property type="entry name" value="RhoGAP"/>
    <property type="match status" value="1"/>
</dbReference>
<dbReference type="SMART" id="SM00516">
    <property type="entry name" value="SEC14"/>
    <property type="match status" value="1"/>
</dbReference>
<evidence type="ECO:0000256" key="3">
    <source>
        <dbReference type="SAM" id="MobiDB-lite"/>
    </source>
</evidence>
<dbReference type="SUPFAM" id="SSF69322">
    <property type="entry name" value="Tricorn protease domain 2"/>
    <property type="match status" value="1"/>
</dbReference>
<dbReference type="EMBL" id="JABDTM020026648">
    <property type="protein sequence ID" value="KAH0811679.1"/>
    <property type="molecule type" value="Genomic_DNA"/>
</dbReference>
<dbReference type="PROSITE" id="PS50191">
    <property type="entry name" value="CRAL_TRIO"/>
    <property type="match status" value="1"/>
</dbReference>
<organism evidence="7 8">
    <name type="scientific">Tenebrio molitor</name>
    <name type="common">Yellow mealworm beetle</name>
    <dbReference type="NCBI Taxonomy" id="7067"/>
    <lineage>
        <taxon>Eukaryota</taxon>
        <taxon>Metazoa</taxon>
        <taxon>Ecdysozoa</taxon>
        <taxon>Arthropoda</taxon>
        <taxon>Hexapoda</taxon>
        <taxon>Insecta</taxon>
        <taxon>Pterygota</taxon>
        <taxon>Neoptera</taxon>
        <taxon>Endopterygota</taxon>
        <taxon>Coleoptera</taxon>
        <taxon>Polyphaga</taxon>
        <taxon>Cucujiformia</taxon>
        <taxon>Tenebrionidae</taxon>
        <taxon>Tenebrio</taxon>
    </lineage>
</organism>
<dbReference type="SUPFAM" id="SSF49764">
    <property type="entry name" value="HSP20-like chaperones"/>
    <property type="match status" value="1"/>
</dbReference>
<dbReference type="GO" id="GO:0031902">
    <property type="term" value="C:late endosome membrane"/>
    <property type="evidence" value="ECO:0007669"/>
    <property type="project" value="TreeGrafter"/>
</dbReference>
<gene>
    <name evidence="7" type="ORF">GEV33_011118</name>
</gene>
<dbReference type="Pfam" id="PF00011">
    <property type="entry name" value="HSP20"/>
    <property type="match status" value="1"/>
</dbReference>
<dbReference type="GO" id="GO:0009408">
    <property type="term" value="P:response to heat"/>
    <property type="evidence" value="ECO:0007669"/>
    <property type="project" value="UniProtKB-ARBA"/>
</dbReference>
<dbReference type="InterPro" id="IPR008936">
    <property type="entry name" value="Rho_GTPase_activation_prot"/>
</dbReference>
<dbReference type="PROSITE" id="PS50238">
    <property type="entry name" value="RHOGAP"/>
    <property type="match status" value="1"/>
</dbReference>
<feature type="domain" description="SHSP" evidence="4">
    <location>
        <begin position="58"/>
        <end position="165"/>
    </location>
</feature>
<evidence type="ECO:0000313" key="7">
    <source>
        <dbReference type="EMBL" id="KAH0811679.1"/>
    </source>
</evidence>
<dbReference type="AlphaFoldDB" id="A0A8J6HBD3"/>
<dbReference type="InterPro" id="IPR001436">
    <property type="entry name" value="Alpha-crystallin/sHSP_animal"/>
</dbReference>